<dbReference type="GO" id="GO:0004638">
    <property type="term" value="F:phosphoribosylaminoimidazole carboxylase activity"/>
    <property type="evidence" value="ECO:0007669"/>
    <property type="project" value="InterPro"/>
</dbReference>
<comment type="function">
    <text evidence="7">Catalyzes the ATP-dependent conversion of 5-aminoimidazole ribonucleotide (AIR) and HCO(3)- to N5-carboxyaminoimidazole ribonucleotide (N5-CAIR).</text>
</comment>
<dbReference type="SUPFAM" id="SSF56059">
    <property type="entry name" value="Glutathione synthetase ATP-binding domain-like"/>
    <property type="match status" value="1"/>
</dbReference>
<dbReference type="InterPro" id="IPR011054">
    <property type="entry name" value="Rudment_hybrid_motif"/>
</dbReference>
<dbReference type="InterPro" id="IPR011761">
    <property type="entry name" value="ATP-grasp"/>
</dbReference>
<dbReference type="Pfam" id="PF17769">
    <property type="entry name" value="PurK_C"/>
    <property type="match status" value="1"/>
</dbReference>
<dbReference type="UniPathway" id="UPA00074">
    <property type="reaction ID" value="UER00942"/>
</dbReference>
<feature type="domain" description="ATP-grasp" evidence="8">
    <location>
        <begin position="111"/>
        <end position="299"/>
    </location>
</feature>
<dbReference type="Gene3D" id="3.40.50.20">
    <property type="match status" value="1"/>
</dbReference>
<dbReference type="STRING" id="574087.Acear_2321"/>
<dbReference type="NCBIfam" id="NF004675">
    <property type="entry name" value="PRK06019.1-1"/>
    <property type="match status" value="1"/>
</dbReference>
<dbReference type="Pfam" id="PF02222">
    <property type="entry name" value="ATP-grasp"/>
    <property type="match status" value="1"/>
</dbReference>
<dbReference type="PANTHER" id="PTHR11609">
    <property type="entry name" value="PURINE BIOSYNTHESIS PROTEIN 6/7, PUR6/7"/>
    <property type="match status" value="1"/>
</dbReference>
<comment type="caution">
    <text evidence="6">Lacks conserved residue(s) required for the propagation of feature annotation.</text>
</comment>
<dbReference type="Gene3D" id="3.30.1490.20">
    <property type="entry name" value="ATP-grasp fold, A domain"/>
    <property type="match status" value="1"/>
</dbReference>
<dbReference type="OrthoDB" id="9804625at2"/>
<keyword evidence="10" id="KW-1185">Reference proteome</keyword>
<comment type="subunit">
    <text evidence="6 7">Homodimer.</text>
</comment>
<dbReference type="NCBIfam" id="TIGR01161">
    <property type="entry name" value="purK"/>
    <property type="match status" value="1"/>
</dbReference>
<dbReference type="HAMAP" id="MF_01928">
    <property type="entry name" value="PurK"/>
    <property type="match status" value="1"/>
</dbReference>
<dbReference type="EC" id="6.3.4.18" evidence="6 7"/>
<feature type="binding site" evidence="6">
    <location>
        <position position="107"/>
    </location>
    <ligand>
        <name>ATP</name>
        <dbReference type="ChEBI" id="CHEBI:30616"/>
    </ligand>
</feature>
<dbReference type="KEGG" id="aar:Acear_2321"/>
<feature type="binding site" evidence="6">
    <location>
        <position position="192"/>
    </location>
    <ligand>
        <name>ATP</name>
        <dbReference type="ChEBI" id="CHEBI:30616"/>
    </ligand>
</feature>
<keyword evidence="6 7" id="KW-0436">Ligase</keyword>
<dbReference type="PANTHER" id="PTHR11609:SF5">
    <property type="entry name" value="PHOSPHORIBOSYLAMINOIMIDAZOLE CARBOXYLASE"/>
    <property type="match status" value="1"/>
</dbReference>
<keyword evidence="1 6" id="KW-0547">Nucleotide-binding</keyword>
<dbReference type="SUPFAM" id="SSF51246">
    <property type="entry name" value="Rudiment single hybrid motif"/>
    <property type="match status" value="1"/>
</dbReference>
<dbReference type="InterPro" id="IPR016185">
    <property type="entry name" value="PreATP-grasp_dom_sf"/>
</dbReference>
<dbReference type="Proteomes" id="UP000001661">
    <property type="component" value="Chromosome"/>
</dbReference>
<sequence>MSIDKTKRKIGIIGGGQLGKMMILEAKKMDFYIIILDPTAHCPAHSIADEHLVADFDDEEAIRELAGKSDVITYEFEHIGVEVLQDLESEGYNIYPTPLALATIQNKYRQKELFKEHNLPVSDHMKVITEEDIKRAGDKFGYPVMLKSCTGGYDGKGNFLIRSKSEIKEGYQALGVGDNLLMAEEFIPFDREISVLGCRGVDGEVVTYPIGENQHQGSILIESKVPADISCQVKEEALKLGREVIELFSGVGIFCIEMFVTGDNRVLINEVAPRPHNSGHYSIEGTVTSQFANHVRAITGLPLGSTDLVKPSVMRNILGEEGSTGEAKVKGIEEALKLPNVKVHNYGKKITRPNRKMGHLTVTADTVEQASRTASEASKLIKIGGD</sequence>
<reference evidence="9 10" key="1">
    <citation type="journal article" date="2010" name="Stand. Genomic Sci.">
        <title>Complete genome sequence of Acetohalobium arabaticum type strain (Z-7288).</title>
        <authorList>
            <person name="Sikorski J."/>
            <person name="Lapidus A."/>
            <person name="Chertkov O."/>
            <person name="Lucas S."/>
            <person name="Copeland A."/>
            <person name="Glavina Del Rio T."/>
            <person name="Nolan M."/>
            <person name="Tice H."/>
            <person name="Cheng J.F."/>
            <person name="Han C."/>
            <person name="Brambilla E."/>
            <person name="Pitluck S."/>
            <person name="Liolios K."/>
            <person name="Ivanova N."/>
            <person name="Mavromatis K."/>
            <person name="Mikhailova N."/>
            <person name="Pati A."/>
            <person name="Bruce D."/>
            <person name="Detter C."/>
            <person name="Tapia R."/>
            <person name="Goodwin L."/>
            <person name="Chen A."/>
            <person name="Palaniappan K."/>
            <person name="Land M."/>
            <person name="Hauser L."/>
            <person name="Chang Y.J."/>
            <person name="Jeffries C.D."/>
            <person name="Rohde M."/>
            <person name="Goker M."/>
            <person name="Spring S."/>
            <person name="Woyke T."/>
            <person name="Bristow J."/>
            <person name="Eisen J.A."/>
            <person name="Markowitz V."/>
            <person name="Hugenholtz P."/>
            <person name="Kyrpides N.C."/>
            <person name="Klenk H.P."/>
        </authorList>
    </citation>
    <scope>NUCLEOTIDE SEQUENCE [LARGE SCALE GENOMIC DNA]</scope>
    <source>
        <strain evidence="10">ATCC 49924 / DSM 5501 / Z-7288</strain>
    </source>
</reference>
<name>D9QUK1_ACEAZ</name>
<comment type="similarity">
    <text evidence="6 7">Belongs to the PurK/PurT family.</text>
</comment>
<dbReference type="GO" id="GO:0046872">
    <property type="term" value="F:metal ion binding"/>
    <property type="evidence" value="ECO:0007669"/>
    <property type="project" value="InterPro"/>
</dbReference>
<dbReference type="Pfam" id="PF22660">
    <property type="entry name" value="RS_preATP-grasp-like"/>
    <property type="match status" value="1"/>
</dbReference>
<comment type="pathway">
    <text evidence="6 7">Purine metabolism; IMP biosynthesis via de novo pathway; 5-amino-1-(5-phospho-D-ribosyl)imidazole-4-carboxylate from 5-amino-1-(5-phospho-D-ribosyl)imidazole (N5-CAIR route): step 1/2.</text>
</comment>
<comment type="catalytic activity">
    <reaction evidence="6 7">
        <text>5-amino-1-(5-phospho-beta-D-ribosyl)imidazole + hydrogencarbonate + ATP = 5-carboxyamino-1-(5-phospho-D-ribosyl)imidazole + ADP + phosphate + 2 H(+)</text>
        <dbReference type="Rhea" id="RHEA:19317"/>
        <dbReference type="ChEBI" id="CHEBI:15378"/>
        <dbReference type="ChEBI" id="CHEBI:17544"/>
        <dbReference type="ChEBI" id="CHEBI:30616"/>
        <dbReference type="ChEBI" id="CHEBI:43474"/>
        <dbReference type="ChEBI" id="CHEBI:58730"/>
        <dbReference type="ChEBI" id="CHEBI:137981"/>
        <dbReference type="ChEBI" id="CHEBI:456216"/>
        <dbReference type="EC" id="6.3.4.18"/>
    </reaction>
</comment>
<comment type="function">
    <text evidence="6">Catalyzes the ATP-dependent conversion of 5-aminoimidazole ribonucleotide (AIR) and HCO(3)(-) to N5-carboxyaminoimidazole ribonucleotide (N5-CAIR).</text>
</comment>
<dbReference type="AlphaFoldDB" id="D9QUK1"/>
<feature type="binding site" evidence="6">
    <location>
        <begin position="184"/>
        <end position="187"/>
    </location>
    <ligand>
        <name>ATP</name>
        <dbReference type="ChEBI" id="CHEBI:30616"/>
    </ligand>
</feature>
<evidence type="ECO:0000313" key="9">
    <source>
        <dbReference type="EMBL" id="ADL13802.1"/>
    </source>
</evidence>
<feature type="binding site" evidence="6">
    <location>
        <position position="215"/>
    </location>
    <ligand>
        <name>ATP</name>
        <dbReference type="ChEBI" id="CHEBI:30616"/>
    </ligand>
</feature>
<feature type="binding site" evidence="6">
    <location>
        <begin position="269"/>
        <end position="270"/>
    </location>
    <ligand>
        <name>ATP</name>
        <dbReference type="ChEBI" id="CHEBI:30616"/>
    </ligand>
</feature>
<dbReference type="InterPro" id="IPR040686">
    <property type="entry name" value="PurK_C"/>
</dbReference>
<dbReference type="EMBL" id="CP002105">
    <property type="protein sequence ID" value="ADL13802.1"/>
    <property type="molecule type" value="Genomic_DNA"/>
</dbReference>
<dbReference type="InterPro" id="IPR054350">
    <property type="entry name" value="PurT/PurK_preATP-grasp"/>
</dbReference>
<dbReference type="SUPFAM" id="SSF52440">
    <property type="entry name" value="PreATP-grasp domain"/>
    <property type="match status" value="1"/>
</dbReference>
<dbReference type="NCBIfam" id="NF004679">
    <property type="entry name" value="PRK06019.1-5"/>
    <property type="match status" value="1"/>
</dbReference>
<dbReference type="PROSITE" id="PS50975">
    <property type="entry name" value="ATP_GRASP"/>
    <property type="match status" value="1"/>
</dbReference>
<proteinExistence type="inferred from homology"/>
<keyword evidence="5 9" id="KW-0456">Lyase</keyword>
<dbReference type="GO" id="GO:0005524">
    <property type="term" value="F:ATP binding"/>
    <property type="evidence" value="ECO:0007669"/>
    <property type="project" value="UniProtKB-UniRule"/>
</dbReference>
<dbReference type="Gene3D" id="3.30.470.20">
    <property type="entry name" value="ATP-grasp fold, B domain"/>
    <property type="match status" value="1"/>
</dbReference>
<keyword evidence="2 6" id="KW-0658">Purine biosynthesis</keyword>
<dbReference type="RefSeq" id="WP_013279243.1">
    <property type="nucleotide sequence ID" value="NC_014378.1"/>
</dbReference>
<dbReference type="FunFam" id="3.30.470.20:FF:000037">
    <property type="entry name" value="Phosphoribosylaminoimidazole carboxylase, chloroplastic"/>
    <property type="match status" value="1"/>
</dbReference>
<evidence type="ECO:0000256" key="6">
    <source>
        <dbReference type="HAMAP-Rule" id="MF_01928"/>
    </source>
</evidence>
<protein>
    <recommendedName>
        <fullName evidence="6 7">N5-carboxyaminoimidazole ribonucleotide synthase</fullName>
        <shortName evidence="6 7">N5-CAIR synthase</shortName>
        <ecNumber evidence="6 7">6.3.4.18</ecNumber>
    </recommendedName>
    <alternativeName>
        <fullName evidence="6 7">5-(carboxyamino)imidazole ribonucleotide synthetase</fullName>
    </alternativeName>
</protein>
<keyword evidence="3" id="KW-0210">Decarboxylase</keyword>
<evidence type="ECO:0000256" key="4">
    <source>
        <dbReference type="ARBA" id="ARBA00022840"/>
    </source>
</evidence>
<evidence type="ECO:0000256" key="5">
    <source>
        <dbReference type="ARBA" id="ARBA00023239"/>
    </source>
</evidence>
<evidence type="ECO:0000313" key="10">
    <source>
        <dbReference type="Proteomes" id="UP000001661"/>
    </source>
</evidence>
<dbReference type="HOGENOM" id="CLU_011534_0_1_9"/>
<evidence type="ECO:0000259" key="8">
    <source>
        <dbReference type="PROSITE" id="PS50975"/>
    </source>
</evidence>
<evidence type="ECO:0000256" key="1">
    <source>
        <dbReference type="ARBA" id="ARBA00022741"/>
    </source>
</evidence>
<organism evidence="9 10">
    <name type="scientific">Acetohalobium arabaticum (strain ATCC 49924 / DSM 5501 / Z-7288)</name>
    <dbReference type="NCBI Taxonomy" id="574087"/>
    <lineage>
        <taxon>Bacteria</taxon>
        <taxon>Bacillati</taxon>
        <taxon>Bacillota</taxon>
        <taxon>Clostridia</taxon>
        <taxon>Halanaerobiales</taxon>
        <taxon>Halobacteroidaceae</taxon>
        <taxon>Acetohalobium</taxon>
    </lineage>
</organism>
<evidence type="ECO:0000256" key="3">
    <source>
        <dbReference type="ARBA" id="ARBA00022793"/>
    </source>
</evidence>
<dbReference type="GO" id="GO:0006189">
    <property type="term" value="P:'de novo' IMP biosynthetic process"/>
    <property type="evidence" value="ECO:0007669"/>
    <property type="project" value="UniProtKB-UniRule"/>
</dbReference>
<dbReference type="InterPro" id="IPR013815">
    <property type="entry name" value="ATP_grasp_subdomain_1"/>
</dbReference>
<keyword evidence="4 6" id="KW-0067">ATP-binding</keyword>
<dbReference type="eggNOG" id="COG0026">
    <property type="taxonomic scope" value="Bacteria"/>
</dbReference>
<dbReference type="InterPro" id="IPR003135">
    <property type="entry name" value="ATP-grasp_carboxylate-amine"/>
</dbReference>
<evidence type="ECO:0000256" key="7">
    <source>
        <dbReference type="RuleBase" id="RU361200"/>
    </source>
</evidence>
<accession>D9QUK1</accession>
<gene>
    <name evidence="6 7" type="primary">purK</name>
    <name evidence="9" type="ordered locus">Acear_2321</name>
</gene>
<dbReference type="GO" id="GO:0034028">
    <property type="term" value="F:5-(carboxyamino)imidazole ribonucleotide synthase activity"/>
    <property type="evidence" value="ECO:0007669"/>
    <property type="project" value="UniProtKB-UniRule"/>
</dbReference>
<dbReference type="InterPro" id="IPR005875">
    <property type="entry name" value="PurK"/>
</dbReference>
<feature type="binding site" evidence="6">
    <location>
        <position position="147"/>
    </location>
    <ligand>
        <name>ATP</name>
        <dbReference type="ChEBI" id="CHEBI:30616"/>
    </ligand>
</feature>
<evidence type="ECO:0000256" key="2">
    <source>
        <dbReference type="ARBA" id="ARBA00022755"/>
    </source>
</evidence>